<dbReference type="AlphaFoldDB" id="A0A9Q2GXV3"/>
<dbReference type="SUPFAM" id="SSF159594">
    <property type="entry name" value="XCC0632-like"/>
    <property type="match status" value="1"/>
</dbReference>
<evidence type="ECO:0000256" key="1">
    <source>
        <dbReference type="SAM" id="SignalP"/>
    </source>
</evidence>
<feature type="domain" description="ABC-type transport auxiliary lipoprotein component" evidence="2">
    <location>
        <begin position="45"/>
        <end position="193"/>
    </location>
</feature>
<dbReference type="Pfam" id="PF03886">
    <property type="entry name" value="ABC_trans_aux"/>
    <property type="match status" value="1"/>
</dbReference>
<feature type="chain" id="PRO_5044465304" evidence="1">
    <location>
        <begin position="22"/>
        <end position="223"/>
    </location>
</feature>
<evidence type="ECO:0000313" key="4">
    <source>
        <dbReference type="Proteomes" id="UP001199322"/>
    </source>
</evidence>
<dbReference type="EMBL" id="QGBI01000013">
    <property type="protein sequence ID" value="MBX3891137.1"/>
    <property type="molecule type" value="Genomic_DNA"/>
</dbReference>
<evidence type="ECO:0000313" key="3">
    <source>
        <dbReference type="EMBL" id="MBX3891137.1"/>
    </source>
</evidence>
<protein>
    <submittedName>
        <fullName evidence="3">PqiC family protein</fullName>
    </submittedName>
</protein>
<accession>A0A9Q2GXV3</accession>
<dbReference type="Gene3D" id="3.40.50.10610">
    <property type="entry name" value="ABC-type transport auxiliary lipoprotein component"/>
    <property type="match status" value="1"/>
</dbReference>
<comment type="caution">
    <text evidence="3">The sequence shown here is derived from an EMBL/GenBank/DDBJ whole genome shotgun (WGS) entry which is preliminary data.</text>
</comment>
<name>A0A9Q2GXV3_RALPI</name>
<evidence type="ECO:0000259" key="2">
    <source>
        <dbReference type="Pfam" id="PF03886"/>
    </source>
</evidence>
<keyword evidence="1" id="KW-0732">Signal</keyword>
<dbReference type="RefSeq" id="WP_116576264.1">
    <property type="nucleotide sequence ID" value="NZ_JACBXL010000010.1"/>
</dbReference>
<proteinExistence type="predicted"/>
<reference evidence="3" key="1">
    <citation type="submission" date="2018-06" db="EMBL/GenBank/DDBJ databases">
        <authorList>
            <person name="O'Rourke A."/>
        </authorList>
    </citation>
    <scope>NUCLEOTIDE SEQUENCE</scope>
    <source>
        <strain evidence="3">132550021-3</strain>
    </source>
</reference>
<organism evidence="3 4">
    <name type="scientific">Ralstonia pickettii</name>
    <name type="common">Burkholderia pickettii</name>
    <dbReference type="NCBI Taxonomy" id="329"/>
    <lineage>
        <taxon>Bacteria</taxon>
        <taxon>Pseudomonadati</taxon>
        <taxon>Pseudomonadota</taxon>
        <taxon>Betaproteobacteria</taxon>
        <taxon>Burkholderiales</taxon>
        <taxon>Burkholderiaceae</taxon>
        <taxon>Ralstonia</taxon>
    </lineage>
</organism>
<gene>
    <name evidence="3" type="ORF">DEE74_14825</name>
</gene>
<dbReference type="Proteomes" id="UP001199322">
    <property type="component" value="Unassembled WGS sequence"/>
</dbReference>
<dbReference type="InterPro" id="IPR005586">
    <property type="entry name" value="ABC_trans_aux"/>
</dbReference>
<sequence>MVSWLPICRTLAGVVACAALAACSSPPARFHSLLGADADGVAVSAPAQAPVRTYLVDVVAVRVPPSVAGRRLVVQAGSGQVDVLEMDRWASPVADEIRAALSSGLALQIRAMDLHGLPYDGRRPVYRVAVDVQRFDAWRGSHVLIDAVWTIRTADDRQLLTCRSVVQEDVSAGIDGVVEGHRRALKALASQMAEALLAYAAAPAEVARPMPGCLDSATSTVGK</sequence>
<feature type="signal peptide" evidence="1">
    <location>
        <begin position="1"/>
        <end position="21"/>
    </location>
</feature>